<evidence type="ECO:0000313" key="1">
    <source>
        <dbReference type="EMBL" id="DAF52700.1"/>
    </source>
</evidence>
<organism evidence="1">
    <name type="scientific">Myoviridae sp. ct7Mg7</name>
    <dbReference type="NCBI Taxonomy" id="2827661"/>
    <lineage>
        <taxon>Viruses</taxon>
        <taxon>Duplodnaviria</taxon>
        <taxon>Heunggongvirae</taxon>
        <taxon>Uroviricota</taxon>
        <taxon>Caudoviricetes</taxon>
    </lineage>
</organism>
<sequence length="148" mass="16786">MIYEFTINDIPCEQLGVTIGRGSVDALHAPVQRKDYITNENASINGVQYLTDKGYMPKIASRDVSIVVYLEAASKESYWTAYDRLCNLLNAGVVTITESVYEEGVDDTDTYVVYRLIFKSCTQFSEYNGRMAKLLLRFTEPDPTNRDI</sequence>
<protein>
    <submittedName>
        <fullName evidence="1">Tail protein</fullName>
    </submittedName>
</protein>
<name>A0A8S5SNR0_9CAUD</name>
<proteinExistence type="predicted"/>
<reference evidence="1" key="1">
    <citation type="journal article" date="2021" name="Proc. Natl. Acad. Sci. U.S.A.">
        <title>A Catalog of Tens of Thousands of Viruses from Human Metagenomes Reveals Hidden Associations with Chronic Diseases.</title>
        <authorList>
            <person name="Tisza M.J."/>
            <person name="Buck C.B."/>
        </authorList>
    </citation>
    <scope>NUCLEOTIDE SEQUENCE</scope>
    <source>
        <strain evidence="1">Ct7Mg7</strain>
    </source>
</reference>
<accession>A0A8S5SNR0</accession>
<dbReference type="EMBL" id="BK032641">
    <property type="protein sequence ID" value="DAF52700.1"/>
    <property type="molecule type" value="Genomic_DNA"/>
</dbReference>